<evidence type="ECO:0000256" key="1">
    <source>
        <dbReference type="ARBA" id="ARBA00004924"/>
    </source>
</evidence>
<name>A0A1G8EYP8_ANETH</name>
<dbReference type="Pfam" id="PF06276">
    <property type="entry name" value="FhuF"/>
    <property type="match status" value="1"/>
</dbReference>
<dbReference type="GO" id="GO:0016881">
    <property type="term" value="F:acid-amino acid ligase activity"/>
    <property type="evidence" value="ECO:0007669"/>
    <property type="project" value="UniProtKB-ARBA"/>
</dbReference>
<dbReference type="GO" id="GO:0019290">
    <property type="term" value="P:siderophore biosynthetic process"/>
    <property type="evidence" value="ECO:0007669"/>
    <property type="project" value="InterPro"/>
</dbReference>
<evidence type="ECO:0000259" key="4">
    <source>
        <dbReference type="Pfam" id="PF06276"/>
    </source>
</evidence>
<reference evidence="5 6" key="1">
    <citation type="submission" date="2016-10" db="EMBL/GenBank/DDBJ databases">
        <authorList>
            <person name="de Groot N.N."/>
        </authorList>
    </citation>
    <scope>NUCLEOTIDE SEQUENCE [LARGE SCALE GENOMIC DNA]</scope>
    <source>
        <strain evidence="5 6">L 420-91</strain>
    </source>
</reference>
<evidence type="ECO:0000313" key="6">
    <source>
        <dbReference type="Proteomes" id="UP000198956"/>
    </source>
</evidence>
<dbReference type="Gene3D" id="1.10.510.40">
    <property type="match status" value="1"/>
</dbReference>
<evidence type="ECO:0000259" key="3">
    <source>
        <dbReference type="Pfam" id="PF04183"/>
    </source>
</evidence>
<dbReference type="PANTHER" id="PTHR34384:SF6">
    <property type="entry name" value="STAPHYLOFERRIN B SYNTHASE"/>
    <property type="match status" value="1"/>
</dbReference>
<comment type="similarity">
    <text evidence="2">Belongs to the IucA/IucC family.</text>
</comment>
<accession>A0A1G8EYP8</accession>
<dbReference type="Pfam" id="PF04183">
    <property type="entry name" value="IucA_IucC"/>
    <property type="match status" value="1"/>
</dbReference>
<dbReference type="InterPro" id="IPR037455">
    <property type="entry name" value="LucA/IucC-like"/>
</dbReference>
<dbReference type="Gene3D" id="6.10.250.3370">
    <property type="match status" value="1"/>
</dbReference>
<dbReference type="Gene3D" id="3.30.310.280">
    <property type="match status" value="1"/>
</dbReference>
<organism evidence="5 6">
    <name type="scientific">Aneurinibacillus thermoaerophilus</name>
    <dbReference type="NCBI Taxonomy" id="143495"/>
    <lineage>
        <taxon>Bacteria</taxon>
        <taxon>Bacillati</taxon>
        <taxon>Bacillota</taxon>
        <taxon>Bacilli</taxon>
        <taxon>Bacillales</taxon>
        <taxon>Paenibacillaceae</taxon>
        <taxon>Aneurinibacillus group</taxon>
        <taxon>Aneurinibacillus</taxon>
    </lineage>
</organism>
<evidence type="ECO:0000256" key="2">
    <source>
        <dbReference type="ARBA" id="ARBA00007832"/>
    </source>
</evidence>
<evidence type="ECO:0000313" key="5">
    <source>
        <dbReference type="EMBL" id="SDH74839.1"/>
    </source>
</evidence>
<comment type="pathway">
    <text evidence="1">Siderophore biosynthesis.</text>
</comment>
<protein>
    <submittedName>
        <fullName evidence="5">Siderophore synthetase component</fullName>
    </submittedName>
</protein>
<dbReference type="InterPro" id="IPR007310">
    <property type="entry name" value="Aerobactin_biosyn_IucA/IucC_N"/>
</dbReference>
<feature type="domain" description="Aerobactin siderophore biosynthesis IucA/IucC-like C-terminal" evidence="4">
    <location>
        <begin position="413"/>
        <end position="581"/>
    </location>
</feature>
<feature type="domain" description="Aerobactin siderophore biosynthesis IucA/IucC N-terminal" evidence="3">
    <location>
        <begin position="145"/>
        <end position="393"/>
    </location>
</feature>
<dbReference type="EMBL" id="FNDE01000051">
    <property type="protein sequence ID" value="SDH74839.1"/>
    <property type="molecule type" value="Genomic_DNA"/>
</dbReference>
<gene>
    <name evidence="5" type="ORF">SAMN04489735_10512</name>
</gene>
<sequence>MNDILLSFLDSEPFVMVRRRIFRQLIQSLIYEGMIHPEQRSGKGGDVLILPGRDREDNRVEYHFRATRTFSFERICLSSDPVKRVIHGEEKEAESLTTFLYEIAPFIHASEAKLSLFIDEINQTLLKDTIAQCYKREQPAEQVVDYDELEGDIMDGHLYHPCYKSRIGFTLKDHTEFGPEFKPRLTLVWVAIQREEARLSVSHTLDYASFIQQELGADYEKFMKVIQGHGKRPEDYVIVPVHPWQWRHVIMHEFFEQIQSKRMICLGEGTDEYCPQQSIRTLANASSRTKSYVKLPLSITNTSTSRILGQHTIINAARISDWLGKIMESDSYLREELRLVLLKEVMGVSYHHQGLVDVMEQKVYGVLGAIWRESLYKYLEPGETAIPFNALCHLNADKRPFIDSWIQQAGLRKWLKRMFEISVLPLIHLLYAHGVAMESHAQNMILIMREGIPERIALKDFHDGIRYSPAVMSTSIGYPQIEYPSANHPRINRNSFIEKEDPSEIKDFLHDAFFFINLSEFALFLKKHYRLSEQDFWEMVADVIAGYQQRFSHLRERFYLFDLFTKTIEVEQLTKRRLFDDTGVRVHAVKNPLYMFQTKLTEIRKEVKA</sequence>
<dbReference type="AlphaFoldDB" id="A0A1G8EYP8"/>
<dbReference type="Proteomes" id="UP000198956">
    <property type="component" value="Unassembled WGS sequence"/>
</dbReference>
<dbReference type="PANTHER" id="PTHR34384">
    <property type="entry name" value="L-2,3-DIAMINOPROPANOATE--CITRATE LIGASE"/>
    <property type="match status" value="1"/>
</dbReference>
<dbReference type="OrthoDB" id="495728at2"/>
<dbReference type="InterPro" id="IPR022770">
    <property type="entry name" value="IucA/IucC-like_C"/>
</dbReference>
<proteinExistence type="inferred from homology"/>